<evidence type="ECO:0000313" key="3">
    <source>
        <dbReference type="Proteomes" id="UP000002640"/>
    </source>
</evidence>
<dbReference type="GeneID" id="20647260"/>
<accession>G4ZW69</accession>
<reference evidence="2 3" key="1">
    <citation type="journal article" date="2006" name="Science">
        <title>Phytophthora genome sequences uncover evolutionary origins and mechanisms of pathogenesis.</title>
        <authorList>
            <person name="Tyler B.M."/>
            <person name="Tripathy S."/>
            <person name="Zhang X."/>
            <person name="Dehal P."/>
            <person name="Jiang R.H."/>
            <person name="Aerts A."/>
            <person name="Arredondo F.D."/>
            <person name="Baxter L."/>
            <person name="Bensasson D."/>
            <person name="Beynon J.L."/>
            <person name="Chapman J."/>
            <person name="Damasceno C.M."/>
            <person name="Dorrance A.E."/>
            <person name="Dou D."/>
            <person name="Dickerman A.W."/>
            <person name="Dubchak I.L."/>
            <person name="Garbelotto M."/>
            <person name="Gijzen M."/>
            <person name="Gordon S.G."/>
            <person name="Govers F."/>
            <person name="Grunwald N.J."/>
            <person name="Huang W."/>
            <person name="Ivors K.L."/>
            <person name="Jones R.W."/>
            <person name="Kamoun S."/>
            <person name="Krampis K."/>
            <person name="Lamour K.H."/>
            <person name="Lee M.K."/>
            <person name="McDonald W.H."/>
            <person name="Medina M."/>
            <person name="Meijer H.J."/>
            <person name="Nordberg E.K."/>
            <person name="Maclean D.J."/>
            <person name="Ospina-Giraldo M.D."/>
            <person name="Morris P.F."/>
            <person name="Phuntumart V."/>
            <person name="Putnam N.H."/>
            <person name="Rash S."/>
            <person name="Rose J.K."/>
            <person name="Sakihama Y."/>
            <person name="Salamov A.A."/>
            <person name="Savidor A."/>
            <person name="Scheuring C.F."/>
            <person name="Smith B.M."/>
            <person name="Sobral B.W."/>
            <person name="Terry A."/>
            <person name="Torto-Alalibo T.A."/>
            <person name="Win J."/>
            <person name="Xu Z."/>
            <person name="Zhang H."/>
            <person name="Grigoriev I.V."/>
            <person name="Rokhsar D.S."/>
            <person name="Boore J.L."/>
        </authorList>
    </citation>
    <scope>NUCLEOTIDE SEQUENCE [LARGE SCALE GENOMIC DNA]</scope>
    <source>
        <strain evidence="2 3">P6497</strain>
    </source>
</reference>
<dbReference type="EMBL" id="JH159157">
    <property type="protein sequence ID" value="EGZ12351.1"/>
    <property type="molecule type" value="Genomic_DNA"/>
</dbReference>
<feature type="region of interest" description="Disordered" evidence="1">
    <location>
        <begin position="40"/>
        <end position="62"/>
    </location>
</feature>
<evidence type="ECO:0000256" key="1">
    <source>
        <dbReference type="SAM" id="MobiDB-lite"/>
    </source>
</evidence>
<evidence type="ECO:0000313" key="2">
    <source>
        <dbReference type="EMBL" id="EGZ12351.1"/>
    </source>
</evidence>
<dbReference type="Proteomes" id="UP000002640">
    <property type="component" value="Unassembled WGS sequence"/>
</dbReference>
<evidence type="ECO:0008006" key="4">
    <source>
        <dbReference type="Google" id="ProtNLM"/>
    </source>
</evidence>
<organism evidence="2 3">
    <name type="scientific">Phytophthora sojae (strain P6497)</name>
    <name type="common">Soybean stem and root rot agent</name>
    <name type="synonym">Phytophthora megasperma f. sp. glycines</name>
    <dbReference type="NCBI Taxonomy" id="1094619"/>
    <lineage>
        <taxon>Eukaryota</taxon>
        <taxon>Sar</taxon>
        <taxon>Stramenopiles</taxon>
        <taxon>Oomycota</taxon>
        <taxon>Peronosporomycetes</taxon>
        <taxon>Peronosporales</taxon>
        <taxon>Peronosporaceae</taxon>
        <taxon>Phytophthora</taxon>
    </lineage>
</organism>
<protein>
    <recommendedName>
        <fullName evidence="4">Anaphase-promoting complex subunit 13</fullName>
    </recommendedName>
</protein>
<dbReference type="KEGG" id="psoj:PHYSODRAFT_336779"/>
<gene>
    <name evidence="2" type="ORF">PHYSODRAFT_336779</name>
</gene>
<sequence>MVRHNCRKDSKLPSLFPRKHYLDIVDDAWIRDTLSDDEIEVPPALDVDPNGSESPTGEPPMWAADEKVDRWNDLGLDQWVKDTA</sequence>
<keyword evidence="3" id="KW-1185">Reference proteome</keyword>
<dbReference type="InParanoid" id="G4ZW69"/>
<proteinExistence type="predicted"/>
<name>G4ZW69_PHYSP</name>
<dbReference type="AlphaFoldDB" id="G4ZW69"/>
<dbReference type="RefSeq" id="XP_009532684.1">
    <property type="nucleotide sequence ID" value="XM_009534389.1"/>
</dbReference>
<dbReference type="OMA" id="MWAADEK"/>